<name>A0A336MDN2_CULSO</name>
<sequence length="433" mass="49455">MLSRTNHTFTMIDDELEILFDENSLNFSKIENSSISAINSTTDDEISQLFELYDKVFNISESSEFVNSTLLPFNELTSKISNDEENLLSTSNKHEANTTVIIEENEYESKTDALLIESVQKIGDAEVRKEFIKEVEDVQQTFAEDISVDENEKNISVSPLDDFSGYVIEDSVETEPFITYNAIYDEKLVSETEPNFDENQTMPEPTTNSPNEYNETVLNNHTDFKLRSVAQILEARISSIIFGESFADQDNNNDTNTDEETDSNDEIMIAMETSFEPQNQTWSNQQDFTTTESIFNDDLQEEQNVTVLNFEETTTDQSNEFQYDNNQSTDKELPEDFNFEKTTTEESQNILNDTEKLNVLSDIDLSEENDPIIKNNSKNNSNLPNSPKITRGLSEIGIKNALSQKKPRLVNVLTEHTETLNLTSLCMLLQHKH</sequence>
<dbReference type="EMBL" id="UFQT01001020">
    <property type="protein sequence ID" value="SSX28512.1"/>
    <property type="molecule type" value="Genomic_DNA"/>
</dbReference>
<dbReference type="AlphaFoldDB" id="A0A336MDN2"/>
<dbReference type="VEuPathDB" id="VectorBase:CSON000178"/>
<accession>A0A336MDN2</accession>
<evidence type="ECO:0000313" key="1">
    <source>
        <dbReference type="EMBL" id="SSX08596.1"/>
    </source>
</evidence>
<evidence type="ECO:0000313" key="2">
    <source>
        <dbReference type="EMBL" id="SSX28512.1"/>
    </source>
</evidence>
<proteinExistence type="predicted"/>
<protein>
    <submittedName>
        <fullName evidence="2">CSON000178 protein</fullName>
    </submittedName>
</protein>
<reference evidence="1" key="1">
    <citation type="submission" date="2018-04" db="EMBL/GenBank/DDBJ databases">
        <authorList>
            <person name="Go L.Y."/>
            <person name="Mitchell J.A."/>
        </authorList>
    </citation>
    <scope>NUCLEOTIDE SEQUENCE</scope>
    <source>
        <tissue evidence="1">Whole organism</tissue>
    </source>
</reference>
<reference evidence="2" key="2">
    <citation type="submission" date="2018-07" db="EMBL/GenBank/DDBJ databases">
        <authorList>
            <person name="Quirk P.G."/>
            <person name="Krulwich T.A."/>
        </authorList>
    </citation>
    <scope>NUCLEOTIDE SEQUENCE</scope>
</reference>
<organism evidence="2">
    <name type="scientific">Culicoides sonorensis</name>
    <name type="common">Biting midge</name>
    <dbReference type="NCBI Taxonomy" id="179676"/>
    <lineage>
        <taxon>Eukaryota</taxon>
        <taxon>Metazoa</taxon>
        <taxon>Ecdysozoa</taxon>
        <taxon>Arthropoda</taxon>
        <taxon>Hexapoda</taxon>
        <taxon>Insecta</taxon>
        <taxon>Pterygota</taxon>
        <taxon>Neoptera</taxon>
        <taxon>Endopterygota</taxon>
        <taxon>Diptera</taxon>
        <taxon>Nematocera</taxon>
        <taxon>Chironomoidea</taxon>
        <taxon>Ceratopogonidae</taxon>
        <taxon>Ceratopogoninae</taxon>
        <taxon>Culicoides</taxon>
        <taxon>Monoculicoides</taxon>
    </lineage>
</organism>
<dbReference type="EMBL" id="UFQS01001020">
    <property type="protein sequence ID" value="SSX08596.1"/>
    <property type="molecule type" value="Genomic_DNA"/>
</dbReference>
<gene>
    <name evidence="2" type="primary">CSON000178</name>
</gene>